<protein>
    <submittedName>
        <fullName evidence="2">Uncharacterized protein</fullName>
    </submittedName>
</protein>
<evidence type="ECO:0000313" key="2">
    <source>
        <dbReference type="EMBL" id="KAL2557173.1"/>
    </source>
</evidence>
<reference evidence="3" key="1">
    <citation type="submission" date="2024-07" db="EMBL/GenBank/DDBJ databases">
        <title>Two chromosome-level genome assemblies of Korean endemic species Abeliophyllum distichum and Forsythia ovata (Oleaceae).</title>
        <authorList>
            <person name="Jang H."/>
        </authorList>
    </citation>
    <scope>NUCLEOTIDE SEQUENCE [LARGE SCALE GENOMIC DNA]</scope>
</reference>
<gene>
    <name evidence="2" type="ORF">Fot_01912</name>
</gene>
<feature type="region of interest" description="Disordered" evidence="1">
    <location>
        <begin position="87"/>
        <end position="124"/>
    </location>
</feature>
<keyword evidence="3" id="KW-1185">Reference proteome</keyword>
<proteinExistence type="predicted"/>
<name>A0ABD1X5C1_9LAMI</name>
<dbReference type="AlphaFoldDB" id="A0ABD1X5C1"/>
<evidence type="ECO:0000256" key="1">
    <source>
        <dbReference type="SAM" id="MobiDB-lite"/>
    </source>
</evidence>
<feature type="compositionally biased region" description="Polar residues" evidence="1">
    <location>
        <begin position="91"/>
        <end position="102"/>
    </location>
</feature>
<sequence>MNDGDLFAASSYAACALQDMSDQESTETTPPPPQVHQKPLGIVVSGSASFILHPLYIPSGGTLVSLEQQQFEDLNRKRPRYTTCQWKLLPSPSQQKHSQVNILSTKSSPSPSAPANLPPHQPQP</sequence>
<feature type="compositionally biased region" description="Low complexity" evidence="1">
    <location>
        <begin position="103"/>
        <end position="115"/>
    </location>
</feature>
<feature type="region of interest" description="Disordered" evidence="1">
    <location>
        <begin position="18"/>
        <end position="37"/>
    </location>
</feature>
<organism evidence="2 3">
    <name type="scientific">Forsythia ovata</name>
    <dbReference type="NCBI Taxonomy" id="205694"/>
    <lineage>
        <taxon>Eukaryota</taxon>
        <taxon>Viridiplantae</taxon>
        <taxon>Streptophyta</taxon>
        <taxon>Embryophyta</taxon>
        <taxon>Tracheophyta</taxon>
        <taxon>Spermatophyta</taxon>
        <taxon>Magnoliopsida</taxon>
        <taxon>eudicotyledons</taxon>
        <taxon>Gunneridae</taxon>
        <taxon>Pentapetalae</taxon>
        <taxon>asterids</taxon>
        <taxon>lamiids</taxon>
        <taxon>Lamiales</taxon>
        <taxon>Oleaceae</taxon>
        <taxon>Forsythieae</taxon>
        <taxon>Forsythia</taxon>
    </lineage>
</organism>
<dbReference type="Proteomes" id="UP001604277">
    <property type="component" value="Unassembled WGS sequence"/>
</dbReference>
<comment type="caution">
    <text evidence="2">The sequence shown here is derived from an EMBL/GenBank/DDBJ whole genome shotgun (WGS) entry which is preliminary data.</text>
</comment>
<evidence type="ECO:0000313" key="3">
    <source>
        <dbReference type="Proteomes" id="UP001604277"/>
    </source>
</evidence>
<accession>A0ABD1X5C1</accession>
<dbReference type="EMBL" id="JBFOLJ010000001">
    <property type="protein sequence ID" value="KAL2557173.1"/>
    <property type="molecule type" value="Genomic_DNA"/>
</dbReference>